<accession>A0AAN7X7D9</accession>
<name>A0AAN7X7D9_ELEMC</name>
<proteinExistence type="predicted"/>
<gene>
    <name evidence="1" type="ORF">PBY51_003076</name>
</gene>
<dbReference type="AlphaFoldDB" id="A0AAN7X7D9"/>
<dbReference type="Proteomes" id="UP001346869">
    <property type="component" value="Unassembled WGS sequence"/>
</dbReference>
<keyword evidence="2" id="KW-1185">Reference proteome</keyword>
<organism evidence="1 2">
    <name type="scientific">Eleginops maclovinus</name>
    <name type="common">Patagonian blennie</name>
    <name type="synonym">Eleginus maclovinus</name>
    <dbReference type="NCBI Taxonomy" id="56733"/>
    <lineage>
        <taxon>Eukaryota</taxon>
        <taxon>Metazoa</taxon>
        <taxon>Chordata</taxon>
        <taxon>Craniata</taxon>
        <taxon>Vertebrata</taxon>
        <taxon>Euteleostomi</taxon>
        <taxon>Actinopterygii</taxon>
        <taxon>Neopterygii</taxon>
        <taxon>Teleostei</taxon>
        <taxon>Neoteleostei</taxon>
        <taxon>Acanthomorphata</taxon>
        <taxon>Eupercaria</taxon>
        <taxon>Perciformes</taxon>
        <taxon>Notothenioidei</taxon>
        <taxon>Eleginopidae</taxon>
        <taxon>Eleginops</taxon>
    </lineage>
</organism>
<sequence>MMEALLCYFEVLIRVMEGQTLPALRRTPGLRKEPWEEGSEKTEKEKVGEGWRQGYLASVFISLMSHI</sequence>
<comment type="caution">
    <text evidence="1">The sequence shown here is derived from an EMBL/GenBank/DDBJ whole genome shotgun (WGS) entry which is preliminary data.</text>
</comment>
<protein>
    <submittedName>
        <fullName evidence="1">Uncharacterized protein</fullName>
    </submittedName>
</protein>
<evidence type="ECO:0000313" key="1">
    <source>
        <dbReference type="EMBL" id="KAK5858976.1"/>
    </source>
</evidence>
<evidence type="ECO:0000313" key="2">
    <source>
        <dbReference type="Proteomes" id="UP001346869"/>
    </source>
</evidence>
<reference evidence="1 2" key="2">
    <citation type="journal article" date="2023" name="Mol. Biol. Evol.">
        <title>Genomics of Secondarily Temperate Adaptation in the Only Non-Antarctic Icefish.</title>
        <authorList>
            <person name="Rivera-Colon A.G."/>
            <person name="Rayamajhi N."/>
            <person name="Minhas B.F."/>
            <person name="Madrigal G."/>
            <person name="Bilyk K.T."/>
            <person name="Yoon V."/>
            <person name="Hune M."/>
            <person name="Gregory S."/>
            <person name="Cheng C.H.C."/>
            <person name="Catchen J.M."/>
        </authorList>
    </citation>
    <scope>NUCLEOTIDE SEQUENCE [LARGE SCALE GENOMIC DNA]</scope>
    <source>
        <strain evidence="1">JMC-PN-2008</strain>
    </source>
</reference>
<reference evidence="1 2" key="1">
    <citation type="journal article" date="2023" name="Genes (Basel)">
        <title>Chromosome-Level Genome Assembly and Circadian Gene Repertoire of the Patagonia Blennie Eleginops maclovinus-The Closest Ancestral Proxy of Antarctic Cryonotothenioids.</title>
        <authorList>
            <person name="Cheng C.C."/>
            <person name="Rivera-Colon A.G."/>
            <person name="Minhas B.F."/>
            <person name="Wilson L."/>
            <person name="Rayamajhi N."/>
            <person name="Vargas-Chacoff L."/>
            <person name="Catchen J.M."/>
        </authorList>
    </citation>
    <scope>NUCLEOTIDE SEQUENCE [LARGE SCALE GENOMIC DNA]</scope>
    <source>
        <strain evidence="1">JMC-PN-2008</strain>
    </source>
</reference>
<dbReference type="EMBL" id="JAUZQC010000015">
    <property type="protein sequence ID" value="KAK5858976.1"/>
    <property type="molecule type" value="Genomic_DNA"/>
</dbReference>